<dbReference type="Gene3D" id="2.30.180.10">
    <property type="entry name" value="FAS1 domain"/>
    <property type="match status" value="1"/>
</dbReference>
<dbReference type="EMBL" id="JATAAI010000049">
    <property type="protein sequence ID" value="KAK1733445.1"/>
    <property type="molecule type" value="Genomic_DNA"/>
</dbReference>
<reference evidence="3" key="1">
    <citation type="submission" date="2023-06" db="EMBL/GenBank/DDBJ databases">
        <title>Survivors Of The Sea: Transcriptome response of Skeletonema marinoi to long-term dormancy.</title>
        <authorList>
            <person name="Pinder M.I.M."/>
            <person name="Kourtchenko O."/>
            <person name="Robertson E.K."/>
            <person name="Larsson T."/>
            <person name="Maumus F."/>
            <person name="Osuna-Cruz C.M."/>
            <person name="Vancaester E."/>
            <person name="Stenow R."/>
            <person name="Vandepoele K."/>
            <person name="Ploug H."/>
            <person name="Bruchert V."/>
            <person name="Godhe A."/>
            <person name="Topel M."/>
        </authorList>
    </citation>
    <scope>NUCLEOTIDE SEQUENCE</scope>
    <source>
        <strain evidence="3">R05AC</strain>
    </source>
</reference>
<feature type="domain" description="FAS1" evidence="2">
    <location>
        <begin position="63"/>
        <end position="203"/>
    </location>
</feature>
<dbReference type="Pfam" id="PF02469">
    <property type="entry name" value="Fasciclin"/>
    <property type="match status" value="1"/>
</dbReference>
<dbReference type="InterPro" id="IPR036378">
    <property type="entry name" value="FAS1_dom_sf"/>
</dbReference>
<evidence type="ECO:0000256" key="1">
    <source>
        <dbReference type="SAM" id="MobiDB-lite"/>
    </source>
</evidence>
<dbReference type="Proteomes" id="UP001224775">
    <property type="component" value="Unassembled WGS sequence"/>
</dbReference>
<organism evidence="3 4">
    <name type="scientific">Skeletonema marinoi</name>
    <dbReference type="NCBI Taxonomy" id="267567"/>
    <lineage>
        <taxon>Eukaryota</taxon>
        <taxon>Sar</taxon>
        <taxon>Stramenopiles</taxon>
        <taxon>Ochrophyta</taxon>
        <taxon>Bacillariophyta</taxon>
        <taxon>Coscinodiscophyceae</taxon>
        <taxon>Thalassiosirophycidae</taxon>
        <taxon>Thalassiosirales</taxon>
        <taxon>Skeletonemataceae</taxon>
        <taxon>Skeletonema</taxon>
        <taxon>Skeletonema marinoi-dohrnii complex</taxon>
    </lineage>
</organism>
<protein>
    <recommendedName>
        <fullName evidence="2">FAS1 domain-containing protein</fullName>
    </recommendedName>
</protein>
<keyword evidence="4" id="KW-1185">Reference proteome</keyword>
<proteinExistence type="predicted"/>
<feature type="region of interest" description="Disordered" evidence="1">
    <location>
        <begin position="43"/>
        <end position="64"/>
    </location>
</feature>
<gene>
    <name evidence="3" type="ORF">QTG54_015860</name>
</gene>
<evidence type="ECO:0000313" key="3">
    <source>
        <dbReference type="EMBL" id="KAK1733445.1"/>
    </source>
</evidence>
<dbReference type="SUPFAM" id="SSF82153">
    <property type="entry name" value="FAS1 domain"/>
    <property type="match status" value="1"/>
</dbReference>
<evidence type="ECO:0000313" key="4">
    <source>
        <dbReference type="Proteomes" id="UP001224775"/>
    </source>
</evidence>
<dbReference type="AlphaFoldDB" id="A0AAD8XU04"/>
<dbReference type="PROSITE" id="PS50213">
    <property type="entry name" value="FAS1"/>
    <property type="match status" value="1"/>
</dbReference>
<feature type="non-terminal residue" evidence="3">
    <location>
        <position position="228"/>
    </location>
</feature>
<comment type="caution">
    <text evidence="3">The sequence shown here is derived from an EMBL/GenBank/DDBJ whole genome shotgun (WGS) entry which is preliminary data.</text>
</comment>
<sequence length="228" mass="24588">MMMTTSRRSSSIVLFLASIAISSFFATAVSAFAPIKSSSRSLHQRSFHHHNKSPSSSTTSLSSSRDKAEQYLSTTYPQFYYLLQQNPTALNLMRNSKSGFTLFAPSNDSIAAYPCNLLSAACNNDDMQPVIAKMASYHIVNAPMSVELLGRYGVASTPGGELTTTVVQHDDDGGGVIMFENGVSVIESYEFQDELVQNVQDVNGNLVESSSVGGGKTCIVHEVDGFVC</sequence>
<feature type="compositionally biased region" description="Low complexity" evidence="1">
    <location>
        <begin position="53"/>
        <end position="63"/>
    </location>
</feature>
<dbReference type="InterPro" id="IPR000782">
    <property type="entry name" value="FAS1_domain"/>
</dbReference>
<accession>A0AAD8XU04</accession>
<evidence type="ECO:0000259" key="2">
    <source>
        <dbReference type="PROSITE" id="PS50213"/>
    </source>
</evidence>
<name>A0AAD8XU04_9STRA</name>
<feature type="compositionally biased region" description="Basic residues" evidence="1">
    <location>
        <begin position="43"/>
        <end position="52"/>
    </location>
</feature>